<organism evidence="1">
    <name type="scientific">Picea sitchensis</name>
    <name type="common">Sitka spruce</name>
    <name type="synonym">Pinus sitchensis</name>
    <dbReference type="NCBI Taxonomy" id="3332"/>
    <lineage>
        <taxon>Eukaryota</taxon>
        <taxon>Viridiplantae</taxon>
        <taxon>Streptophyta</taxon>
        <taxon>Embryophyta</taxon>
        <taxon>Tracheophyta</taxon>
        <taxon>Spermatophyta</taxon>
        <taxon>Pinopsida</taxon>
        <taxon>Pinidae</taxon>
        <taxon>Conifers I</taxon>
        <taxon>Pinales</taxon>
        <taxon>Pinaceae</taxon>
        <taxon>Picea</taxon>
    </lineage>
</organism>
<dbReference type="EMBL" id="EF085710">
    <property type="protein sequence ID" value="ABK25006.1"/>
    <property type="molecule type" value="mRNA"/>
</dbReference>
<name>A9NWJ5_PICSI</name>
<protein>
    <submittedName>
        <fullName evidence="1">Uncharacterized protein</fullName>
    </submittedName>
</protein>
<dbReference type="AlphaFoldDB" id="A9NWJ5"/>
<evidence type="ECO:0000313" key="1">
    <source>
        <dbReference type="EMBL" id="ABK25006.1"/>
    </source>
</evidence>
<sequence length="73" mass="8297">MGNLLRRLLVLFLEGSPQLPDKILGLFPLHSLQLGSLLPVRFPQVLSIPLEHLEKYLGLWIHLHLVSCTVYPC</sequence>
<accession>A9NWJ5</accession>
<reference evidence="1" key="1">
    <citation type="journal article" date="2008" name="BMC Genomics">
        <title>A conifer genomics resource of 200,000 spruce (Picea spp.) ESTs and 6,464 high-quality, sequence-finished full-length cDNAs for Sitka spruce (Picea sitchensis).</title>
        <authorList>
            <person name="Ralph S.G."/>
            <person name="Chun H.J."/>
            <person name="Kolosova N."/>
            <person name="Cooper D."/>
            <person name="Oddy C."/>
            <person name="Ritland C.E."/>
            <person name="Kirkpatrick R."/>
            <person name="Moore R."/>
            <person name="Barber S."/>
            <person name="Holt R.A."/>
            <person name="Jones S.J."/>
            <person name="Marra M.A."/>
            <person name="Douglas C.J."/>
            <person name="Ritland K."/>
            <person name="Bohlmann J."/>
        </authorList>
    </citation>
    <scope>NUCLEOTIDE SEQUENCE</scope>
    <source>
        <tissue evidence="1">Green portion of the leader tissue</tissue>
    </source>
</reference>
<proteinExistence type="evidence at transcript level"/>